<dbReference type="RefSeq" id="WP_341986411.1">
    <property type="nucleotide sequence ID" value="NZ_JBBYHY010000001.1"/>
</dbReference>
<evidence type="ECO:0000313" key="4">
    <source>
        <dbReference type="Proteomes" id="UP001455088"/>
    </source>
</evidence>
<keyword evidence="2" id="KW-0732">Signal</keyword>
<feature type="region of interest" description="Disordered" evidence="1">
    <location>
        <begin position="113"/>
        <end position="147"/>
    </location>
</feature>
<comment type="caution">
    <text evidence="3">The sequence shown here is derived from an EMBL/GenBank/DDBJ whole genome shotgun (WGS) entry which is preliminary data.</text>
</comment>
<evidence type="ECO:0000256" key="1">
    <source>
        <dbReference type="SAM" id="MobiDB-lite"/>
    </source>
</evidence>
<name>A0ABU9JI87_9GAMM</name>
<dbReference type="Proteomes" id="UP001455088">
    <property type="component" value="Unassembled WGS sequence"/>
</dbReference>
<feature type="signal peptide" evidence="2">
    <location>
        <begin position="1"/>
        <end position="36"/>
    </location>
</feature>
<reference evidence="3 4" key="1">
    <citation type="submission" date="2024-04" db="EMBL/GenBank/DDBJ databases">
        <title>Bacterial endophytes with biocontrol capabilities against important plant pathogens.</title>
        <authorList>
            <person name="Alayande K.A."/>
        </authorList>
    </citation>
    <scope>NUCLEOTIDE SEQUENCE [LARGE SCALE GENOMIC DNA]</scope>
    <source>
        <strain evidence="3 4">KV22</strain>
    </source>
</reference>
<protein>
    <submittedName>
        <fullName evidence="3">Uncharacterized protein</fullName>
    </submittedName>
</protein>
<dbReference type="EMBL" id="JBBYHY010000001">
    <property type="protein sequence ID" value="MEL3951947.1"/>
    <property type="molecule type" value="Genomic_DNA"/>
</dbReference>
<evidence type="ECO:0000313" key="3">
    <source>
        <dbReference type="EMBL" id="MEL3951947.1"/>
    </source>
</evidence>
<feature type="compositionally biased region" description="Gly residues" evidence="1">
    <location>
        <begin position="120"/>
        <end position="144"/>
    </location>
</feature>
<evidence type="ECO:0000256" key="2">
    <source>
        <dbReference type="SAM" id="SignalP"/>
    </source>
</evidence>
<organism evidence="3 4">
    <name type="scientific">Stenotrophomonas bentonitica</name>
    <dbReference type="NCBI Taxonomy" id="1450134"/>
    <lineage>
        <taxon>Bacteria</taxon>
        <taxon>Pseudomonadati</taxon>
        <taxon>Pseudomonadota</taxon>
        <taxon>Gammaproteobacteria</taxon>
        <taxon>Lysobacterales</taxon>
        <taxon>Lysobacteraceae</taxon>
        <taxon>Stenotrophomonas</taxon>
    </lineage>
</organism>
<sequence length="159" mass="16168">MSMEETSAATVRTLKKKRGRLLIAGTVAAAAGLAIAASAGKYYCAECTFDQGTAFGETENFIRSDVNQHINSWVDSKGNPLDVTICNGSECATYLYTKLTSVFLLKKKEKSSWRGDNEIGSGGGAGDSPGGGGTGSGGGSGPIGSGCQIKCTGIITVGA</sequence>
<feature type="chain" id="PRO_5045531228" evidence="2">
    <location>
        <begin position="37"/>
        <end position="159"/>
    </location>
</feature>
<keyword evidence="4" id="KW-1185">Reference proteome</keyword>
<gene>
    <name evidence="3" type="ORF">AAE039_00010</name>
</gene>
<proteinExistence type="predicted"/>
<accession>A0ABU9JI87</accession>